<protein>
    <recommendedName>
        <fullName evidence="4">Secreted protein</fullName>
    </recommendedName>
</protein>
<organism evidence="2 3">
    <name type="scientific">Legionella brunensis</name>
    <dbReference type="NCBI Taxonomy" id="29422"/>
    <lineage>
        <taxon>Bacteria</taxon>
        <taxon>Pseudomonadati</taxon>
        <taxon>Pseudomonadota</taxon>
        <taxon>Gammaproteobacteria</taxon>
        <taxon>Legionellales</taxon>
        <taxon>Legionellaceae</taxon>
        <taxon>Legionella</taxon>
    </lineage>
</organism>
<dbReference type="Proteomes" id="UP000054742">
    <property type="component" value="Unassembled WGS sequence"/>
</dbReference>
<evidence type="ECO:0000256" key="1">
    <source>
        <dbReference type="SAM" id="SignalP"/>
    </source>
</evidence>
<name>A0A0W0SEI1_9GAMM</name>
<accession>A0A0W0SEI1</accession>
<evidence type="ECO:0008006" key="4">
    <source>
        <dbReference type="Google" id="ProtNLM"/>
    </source>
</evidence>
<dbReference type="PATRIC" id="fig|29422.6.peg.2154"/>
<dbReference type="RefSeq" id="WP_058442015.1">
    <property type="nucleotide sequence ID" value="NZ_CAAAHU010000005.1"/>
</dbReference>
<dbReference type="AlphaFoldDB" id="A0A0W0SEI1"/>
<sequence length="186" mass="20734">MLRAMTVAFMLISSFKLLAYDTELKLYRPFGEATQQAPIVINEVVSGQCWQQSQRIKREDAWRCMAAGKIYDPCFVKQFGSHKEAICPQSPWIGTSVKIDLSTAVDNSQNTELDMSEAYPWALELSTGEKCQAIDAGGTYDGLPIHYQCDSQTVLLGHVQRCKAEWSILQRTSAGVSTALVAKAWF</sequence>
<evidence type="ECO:0000313" key="2">
    <source>
        <dbReference type="EMBL" id="KTC81501.1"/>
    </source>
</evidence>
<dbReference type="STRING" id="29422.Lbru_2021"/>
<comment type="caution">
    <text evidence="2">The sequence shown here is derived from an EMBL/GenBank/DDBJ whole genome shotgun (WGS) entry which is preliminary data.</text>
</comment>
<proteinExistence type="predicted"/>
<gene>
    <name evidence="2" type="ORF">Lbru_2021</name>
</gene>
<feature type="chain" id="PRO_5006911898" description="Secreted protein" evidence="1">
    <location>
        <begin position="20"/>
        <end position="186"/>
    </location>
</feature>
<feature type="signal peptide" evidence="1">
    <location>
        <begin position="1"/>
        <end position="19"/>
    </location>
</feature>
<keyword evidence="3" id="KW-1185">Reference proteome</keyword>
<dbReference type="OrthoDB" id="5641192at2"/>
<keyword evidence="1" id="KW-0732">Signal</keyword>
<reference evidence="2 3" key="1">
    <citation type="submission" date="2015-11" db="EMBL/GenBank/DDBJ databases">
        <title>Genomic analysis of 38 Legionella species identifies large and diverse effector repertoires.</title>
        <authorList>
            <person name="Burstein D."/>
            <person name="Amaro F."/>
            <person name="Zusman T."/>
            <person name="Lifshitz Z."/>
            <person name="Cohen O."/>
            <person name="Gilbert J.A."/>
            <person name="Pupko T."/>
            <person name="Shuman H.A."/>
            <person name="Segal G."/>
        </authorList>
    </citation>
    <scope>NUCLEOTIDE SEQUENCE [LARGE SCALE GENOMIC DNA]</scope>
    <source>
        <strain evidence="2 3">ATCC 43878</strain>
    </source>
</reference>
<evidence type="ECO:0000313" key="3">
    <source>
        <dbReference type="Proteomes" id="UP000054742"/>
    </source>
</evidence>
<dbReference type="EMBL" id="LNXV01000029">
    <property type="protein sequence ID" value="KTC81501.1"/>
    <property type="molecule type" value="Genomic_DNA"/>
</dbReference>